<keyword evidence="3" id="KW-1185">Reference proteome</keyword>
<dbReference type="CDD" id="cd06222">
    <property type="entry name" value="RNase_H_like"/>
    <property type="match status" value="1"/>
</dbReference>
<feature type="domain" description="RNase H type-1" evidence="1">
    <location>
        <begin position="42"/>
        <end position="109"/>
    </location>
</feature>
<organism evidence="2 3">
    <name type="scientific">Datura stramonium</name>
    <name type="common">Jimsonweed</name>
    <name type="synonym">Common thornapple</name>
    <dbReference type="NCBI Taxonomy" id="4076"/>
    <lineage>
        <taxon>Eukaryota</taxon>
        <taxon>Viridiplantae</taxon>
        <taxon>Streptophyta</taxon>
        <taxon>Embryophyta</taxon>
        <taxon>Tracheophyta</taxon>
        <taxon>Spermatophyta</taxon>
        <taxon>Magnoliopsida</taxon>
        <taxon>eudicotyledons</taxon>
        <taxon>Gunneridae</taxon>
        <taxon>Pentapetalae</taxon>
        <taxon>asterids</taxon>
        <taxon>lamiids</taxon>
        <taxon>Solanales</taxon>
        <taxon>Solanaceae</taxon>
        <taxon>Solanoideae</taxon>
        <taxon>Datureae</taxon>
        <taxon>Datura</taxon>
    </lineage>
</organism>
<evidence type="ECO:0000259" key="1">
    <source>
        <dbReference type="Pfam" id="PF13456"/>
    </source>
</evidence>
<dbReference type="InterPro" id="IPR002156">
    <property type="entry name" value="RNaseH_domain"/>
</dbReference>
<dbReference type="EMBL" id="JACEIK010000389">
    <property type="protein sequence ID" value="MCD7456231.1"/>
    <property type="molecule type" value="Genomic_DNA"/>
</dbReference>
<dbReference type="InterPro" id="IPR044730">
    <property type="entry name" value="RNase_H-like_dom_plant"/>
</dbReference>
<comment type="caution">
    <text evidence="2">The sequence shown here is derived from an EMBL/GenBank/DDBJ whole genome shotgun (WGS) entry which is preliminary data.</text>
</comment>
<gene>
    <name evidence="2" type="ORF">HAX54_030944</name>
</gene>
<dbReference type="PANTHER" id="PTHR47723">
    <property type="entry name" value="OS05G0353850 PROTEIN"/>
    <property type="match status" value="1"/>
</dbReference>
<accession>A0ABS8SBM0</accession>
<reference evidence="2 3" key="1">
    <citation type="journal article" date="2021" name="BMC Genomics">
        <title>Datura genome reveals duplications of psychoactive alkaloid biosynthetic genes and high mutation rate following tissue culture.</title>
        <authorList>
            <person name="Rajewski A."/>
            <person name="Carter-House D."/>
            <person name="Stajich J."/>
            <person name="Litt A."/>
        </authorList>
    </citation>
    <scope>NUCLEOTIDE SEQUENCE [LARGE SCALE GENOMIC DNA]</scope>
    <source>
        <strain evidence="2">AR-01</strain>
    </source>
</reference>
<dbReference type="SUPFAM" id="SSF53098">
    <property type="entry name" value="Ribonuclease H-like"/>
    <property type="match status" value="1"/>
</dbReference>
<dbReference type="InterPro" id="IPR053151">
    <property type="entry name" value="RNase_H-like"/>
</dbReference>
<evidence type="ECO:0000313" key="2">
    <source>
        <dbReference type="EMBL" id="MCD7456231.1"/>
    </source>
</evidence>
<dbReference type="InterPro" id="IPR012337">
    <property type="entry name" value="RNaseH-like_sf"/>
</dbReference>
<dbReference type="Gene3D" id="3.30.420.10">
    <property type="entry name" value="Ribonuclease H-like superfamily/Ribonuclease H"/>
    <property type="match status" value="1"/>
</dbReference>
<dbReference type="Proteomes" id="UP000823775">
    <property type="component" value="Unassembled WGS sequence"/>
</dbReference>
<evidence type="ECO:0000313" key="3">
    <source>
        <dbReference type="Proteomes" id="UP000823775"/>
    </source>
</evidence>
<dbReference type="PANTHER" id="PTHR47723:SF19">
    <property type="entry name" value="POLYNUCLEOTIDYL TRANSFERASE, RIBONUCLEASE H-LIKE SUPERFAMILY PROTEIN"/>
    <property type="match status" value="1"/>
</dbReference>
<protein>
    <recommendedName>
        <fullName evidence="1">RNase H type-1 domain-containing protein</fullName>
    </recommendedName>
</protein>
<dbReference type="Pfam" id="PF13456">
    <property type="entry name" value="RVT_3"/>
    <property type="match status" value="1"/>
</dbReference>
<name>A0ABS8SBM0_DATST</name>
<sequence length="137" mass="15254">MAEVLAAEFSGNRQGQAPGADPSYRKRIPLILNSGSVIENWCFQNGYTDISLELDSLMIINLLNKKIITNLKLKQIIEKTIKMLEKINASVNHILREDNQVADCLAKLALATGQAQVFQQLRRNAKGPYRLAKMAAT</sequence>
<dbReference type="InterPro" id="IPR036397">
    <property type="entry name" value="RNaseH_sf"/>
</dbReference>
<proteinExistence type="predicted"/>